<dbReference type="Proteomes" id="UP000823868">
    <property type="component" value="Unassembled WGS sequence"/>
</dbReference>
<feature type="non-terminal residue" evidence="2">
    <location>
        <position position="85"/>
    </location>
</feature>
<accession>A0A9D1Y7V6</accession>
<proteinExistence type="predicted"/>
<protein>
    <submittedName>
        <fullName evidence="2">Uncharacterized protein</fullName>
    </submittedName>
</protein>
<evidence type="ECO:0000313" key="3">
    <source>
        <dbReference type="Proteomes" id="UP000823868"/>
    </source>
</evidence>
<reference evidence="2" key="1">
    <citation type="journal article" date="2021" name="PeerJ">
        <title>Extensive microbial diversity within the chicken gut microbiome revealed by metagenomics and culture.</title>
        <authorList>
            <person name="Gilroy R."/>
            <person name="Ravi A."/>
            <person name="Getino M."/>
            <person name="Pursley I."/>
            <person name="Horton D.L."/>
            <person name="Alikhan N.F."/>
            <person name="Baker D."/>
            <person name="Gharbi K."/>
            <person name="Hall N."/>
            <person name="Watson M."/>
            <person name="Adriaenssens E.M."/>
            <person name="Foster-Nyarko E."/>
            <person name="Jarju S."/>
            <person name="Secka A."/>
            <person name="Antonio M."/>
            <person name="Oren A."/>
            <person name="Chaudhuri R.R."/>
            <person name="La Ragione R."/>
            <person name="Hildebrand F."/>
            <person name="Pallen M.J."/>
        </authorList>
    </citation>
    <scope>NUCLEOTIDE SEQUENCE</scope>
    <source>
        <strain evidence="2">ChiBcec16_6824</strain>
    </source>
</reference>
<feature type="transmembrane region" description="Helical" evidence="1">
    <location>
        <begin position="36"/>
        <end position="60"/>
    </location>
</feature>
<sequence length="85" mass="8695">MEQGSRRRSALLGALVIAVSSQVSMGLGPGAFTISIAVVLLPVLCTLWPCLPVVSTMVLAAPGMFLLRVLARLAATGTLAGSWSA</sequence>
<keyword evidence="1" id="KW-1133">Transmembrane helix</keyword>
<dbReference type="EMBL" id="DXDX01000061">
    <property type="protein sequence ID" value="HIY20893.1"/>
    <property type="molecule type" value="Genomic_DNA"/>
</dbReference>
<keyword evidence="1" id="KW-0812">Transmembrane</keyword>
<reference evidence="2" key="2">
    <citation type="submission" date="2021-04" db="EMBL/GenBank/DDBJ databases">
        <authorList>
            <person name="Gilroy R."/>
        </authorList>
    </citation>
    <scope>NUCLEOTIDE SEQUENCE</scope>
    <source>
        <strain evidence="2">ChiBcec16_6824</strain>
    </source>
</reference>
<dbReference type="AlphaFoldDB" id="A0A9D1Y7V6"/>
<organism evidence="2 3">
    <name type="scientific">Candidatus Flavonifractor merdigallinarum</name>
    <dbReference type="NCBI Taxonomy" id="2838589"/>
    <lineage>
        <taxon>Bacteria</taxon>
        <taxon>Bacillati</taxon>
        <taxon>Bacillota</taxon>
        <taxon>Clostridia</taxon>
        <taxon>Eubacteriales</taxon>
        <taxon>Oscillospiraceae</taxon>
        <taxon>Flavonifractor</taxon>
    </lineage>
</organism>
<gene>
    <name evidence="2" type="ORF">H9841_03195</name>
</gene>
<evidence type="ECO:0000313" key="2">
    <source>
        <dbReference type="EMBL" id="HIY20893.1"/>
    </source>
</evidence>
<evidence type="ECO:0000256" key="1">
    <source>
        <dbReference type="SAM" id="Phobius"/>
    </source>
</evidence>
<keyword evidence="1" id="KW-0472">Membrane</keyword>
<comment type="caution">
    <text evidence="2">The sequence shown here is derived from an EMBL/GenBank/DDBJ whole genome shotgun (WGS) entry which is preliminary data.</text>
</comment>
<name>A0A9D1Y7V6_9FIRM</name>